<sequence length="738" mass="83012">MSCAVLATYIFSNRQKEKIKDLLIQTQEANTQLTTQSLELEALNRELEEGQRQLEIHTNELQQYNYEVKAKNSELESIQRALIQKSEQMEQANSYKSEFLANMSHELRTPLNSIILLSRMLGTNKQQNLSKEDLKKMGIIFAAGTELLELINNILDLSKIESGKLEVYRDTFQTQEFVQSYKEKFTEIAAEKGLSLIIRDEIRTTIHTDRGKLNQVITNLLANAFKFTAQGEVELSLAASGIDEFPLKFEIRDTGIGIAVDQQQTIFEQFRQVDGTISRHYGGTGLGLSISKSLVELLGGKIELTSQEGIGSSFTVLLPTNYDDHQLIPRAKQIIQSVQVDDDRKNLQDGDKIILVIEDDAYFCEKLKAYINQMGFKMLRAVTGQVGLSMAQDYELVGIILDLGLPDINGAEVLHRLKSNVQTRSIPVHILTVEDSQEHYSLQRQGAVGFTTKSPAGLEDIQEVMATILRVAEKKPKHLLIVEDREEERSAVFKLIDNSYIKAKGVTTATEALRELGTGQYDALVLDILLEEGSGWEVCRYVKDNQLRIPVIIYTAKELKEWETRELEKYSDSIVLKTAYSQGRLLEEVALFLHKVAKVRTMVALNDEGKDIFKGKKVLICDDDVKNMFSLSCLIEEAGATVIGAYNGQEALDALKLESEFDLILMDIMMPVLNGIEAIKKIREDKALSDIPIIAISAKAMKGDKEVFLGAGANDYISKPIDYDILEKLLKIWLGRKR</sequence>
<organism evidence="14">
    <name type="scientific">Candidatus Desulfosporosinus infrequens</name>
    <dbReference type="NCBI Taxonomy" id="2043169"/>
    <lineage>
        <taxon>Bacteria</taxon>
        <taxon>Bacillati</taxon>
        <taxon>Bacillota</taxon>
        <taxon>Clostridia</taxon>
        <taxon>Eubacteriales</taxon>
        <taxon>Desulfitobacteriaceae</taxon>
        <taxon>Desulfosporosinus</taxon>
    </lineage>
</organism>
<evidence type="ECO:0000256" key="1">
    <source>
        <dbReference type="ARBA" id="ARBA00000085"/>
    </source>
</evidence>
<dbReference type="CDD" id="cd00082">
    <property type="entry name" value="HisKA"/>
    <property type="match status" value="1"/>
</dbReference>
<evidence type="ECO:0000256" key="6">
    <source>
        <dbReference type="ARBA" id="ARBA00022777"/>
    </source>
</evidence>
<evidence type="ECO:0000256" key="10">
    <source>
        <dbReference type="PROSITE-ProRule" id="PRU00169"/>
    </source>
</evidence>
<evidence type="ECO:0000256" key="8">
    <source>
        <dbReference type="ARBA" id="ARBA00024867"/>
    </source>
</evidence>
<dbReference type="PRINTS" id="PR00344">
    <property type="entry name" value="BCTRLSENSOR"/>
</dbReference>
<dbReference type="InterPro" id="IPR004358">
    <property type="entry name" value="Sig_transdc_His_kin-like_C"/>
</dbReference>
<dbReference type="OrthoDB" id="9809348at2"/>
<comment type="similarity">
    <text evidence="2">In the N-terminal section; belongs to the phytochrome family.</text>
</comment>
<evidence type="ECO:0000256" key="5">
    <source>
        <dbReference type="ARBA" id="ARBA00022553"/>
    </source>
</evidence>
<dbReference type="PANTHER" id="PTHR45339">
    <property type="entry name" value="HYBRID SIGNAL TRANSDUCTION HISTIDINE KINASE J"/>
    <property type="match status" value="1"/>
</dbReference>
<evidence type="ECO:0000256" key="2">
    <source>
        <dbReference type="ARBA" id="ARBA00006402"/>
    </source>
</evidence>
<evidence type="ECO:0000256" key="11">
    <source>
        <dbReference type="SAM" id="Coils"/>
    </source>
</evidence>
<proteinExistence type="inferred from homology"/>
<keyword evidence="11" id="KW-0175">Coiled coil</keyword>
<dbReference type="FunFam" id="3.30.565.10:FF:000010">
    <property type="entry name" value="Sensor histidine kinase RcsC"/>
    <property type="match status" value="1"/>
</dbReference>
<dbReference type="Pfam" id="PF00072">
    <property type="entry name" value="Response_reg"/>
    <property type="match status" value="3"/>
</dbReference>
<feature type="modified residue" description="4-aspartylphosphate" evidence="10">
    <location>
        <position position="402"/>
    </location>
</feature>
<dbReference type="PROSITE" id="PS50110">
    <property type="entry name" value="RESPONSE_REGULATORY"/>
    <property type="match status" value="3"/>
</dbReference>
<dbReference type="CDD" id="cd17546">
    <property type="entry name" value="REC_hyHK_CKI1_RcsC-like"/>
    <property type="match status" value="1"/>
</dbReference>
<feature type="domain" description="Response regulatory" evidence="13">
    <location>
        <begin position="353"/>
        <end position="468"/>
    </location>
</feature>
<keyword evidence="7" id="KW-0902">Two-component regulatory system</keyword>
<comment type="function">
    <text evidence="8">May play the central regulatory role in sporulation. It may be an element of the effector pathway responsible for the activation of sporulation genes in response to nutritional stress. Spo0A may act in concert with spo0H (a sigma factor) to control the expression of some genes that are critical to the sporulation process.</text>
</comment>
<dbReference type="Gene3D" id="3.40.50.2300">
    <property type="match status" value="3"/>
</dbReference>
<dbReference type="Pfam" id="PF00512">
    <property type="entry name" value="HisKA"/>
    <property type="match status" value="1"/>
</dbReference>
<evidence type="ECO:0000313" key="14">
    <source>
        <dbReference type="EMBL" id="SPF43379.1"/>
    </source>
</evidence>
<keyword evidence="6" id="KW-0418">Kinase</keyword>
<gene>
    <name evidence="14" type="ORF">SBF1_2830001</name>
</gene>
<evidence type="ECO:0000256" key="9">
    <source>
        <dbReference type="ARBA" id="ARBA00074306"/>
    </source>
</evidence>
<dbReference type="PANTHER" id="PTHR45339:SF1">
    <property type="entry name" value="HYBRID SIGNAL TRANSDUCTION HISTIDINE KINASE J"/>
    <property type="match status" value="1"/>
</dbReference>
<dbReference type="InterPro" id="IPR005467">
    <property type="entry name" value="His_kinase_dom"/>
</dbReference>
<dbReference type="SMART" id="SM00448">
    <property type="entry name" value="REC"/>
    <property type="match status" value="3"/>
</dbReference>
<feature type="modified residue" description="4-aspartylphosphate" evidence="10">
    <location>
        <position position="667"/>
    </location>
</feature>
<dbReference type="GO" id="GO:0000155">
    <property type="term" value="F:phosphorelay sensor kinase activity"/>
    <property type="evidence" value="ECO:0007669"/>
    <property type="project" value="InterPro"/>
</dbReference>
<dbReference type="AlphaFoldDB" id="A0A2U3KUX7"/>
<evidence type="ECO:0000256" key="7">
    <source>
        <dbReference type="ARBA" id="ARBA00023012"/>
    </source>
</evidence>
<dbReference type="Proteomes" id="UP000238916">
    <property type="component" value="Unassembled WGS sequence"/>
</dbReference>
<dbReference type="SUPFAM" id="SSF52172">
    <property type="entry name" value="CheY-like"/>
    <property type="match status" value="3"/>
</dbReference>
<dbReference type="CDD" id="cd00156">
    <property type="entry name" value="REC"/>
    <property type="match status" value="1"/>
</dbReference>
<keyword evidence="6" id="KW-0808">Transferase</keyword>
<dbReference type="InterPro" id="IPR003661">
    <property type="entry name" value="HisK_dim/P_dom"/>
</dbReference>
<feature type="domain" description="Histidine kinase" evidence="12">
    <location>
        <begin position="102"/>
        <end position="322"/>
    </location>
</feature>
<name>A0A2U3KUX7_9FIRM</name>
<evidence type="ECO:0000256" key="4">
    <source>
        <dbReference type="ARBA" id="ARBA00018672"/>
    </source>
</evidence>
<evidence type="ECO:0000259" key="12">
    <source>
        <dbReference type="PROSITE" id="PS50109"/>
    </source>
</evidence>
<dbReference type="InterPro" id="IPR003594">
    <property type="entry name" value="HATPase_dom"/>
</dbReference>
<dbReference type="CDD" id="cd16922">
    <property type="entry name" value="HATPase_EvgS-ArcB-TorS-like"/>
    <property type="match status" value="1"/>
</dbReference>
<dbReference type="SUPFAM" id="SSF47384">
    <property type="entry name" value="Homodimeric domain of signal transducing histidine kinase"/>
    <property type="match status" value="1"/>
</dbReference>
<feature type="modified residue" description="4-aspartylphosphate" evidence="10">
    <location>
        <position position="527"/>
    </location>
</feature>
<dbReference type="InterPro" id="IPR001789">
    <property type="entry name" value="Sig_transdc_resp-reg_receiver"/>
</dbReference>
<dbReference type="SMART" id="SM00387">
    <property type="entry name" value="HATPase_c"/>
    <property type="match status" value="1"/>
</dbReference>
<comment type="catalytic activity">
    <reaction evidence="1">
        <text>ATP + protein L-histidine = ADP + protein N-phospho-L-histidine.</text>
        <dbReference type="EC" id="2.7.13.3"/>
    </reaction>
</comment>
<dbReference type="SUPFAM" id="SSF55874">
    <property type="entry name" value="ATPase domain of HSP90 chaperone/DNA topoisomerase II/histidine kinase"/>
    <property type="match status" value="1"/>
</dbReference>
<dbReference type="EMBL" id="OMOF01000205">
    <property type="protein sequence ID" value="SPF43379.1"/>
    <property type="molecule type" value="Genomic_DNA"/>
</dbReference>
<dbReference type="InterPro" id="IPR036097">
    <property type="entry name" value="HisK_dim/P_sf"/>
</dbReference>
<dbReference type="SMART" id="SM00388">
    <property type="entry name" value="HisKA"/>
    <property type="match status" value="1"/>
</dbReference>
<feature type="domain" description="Response regulatory" evidence="13">
    <location>
        <begin position="617"/>
        <end position="734"/>
    </location>
</feature>
<dbReference type="Gene3D" id="3.30.565.10">
    <property type="entry name" value="Histidine kinase-like ATPase, C-terminal domain"/>
    <property type="match status" value="1"/>
</dbReference>
<feature type="coiled-coil region" evidence="11">
    <location>
        <begin position="26"/>
        <end position="81"/>
    </location>
</feature>
<dbReference type="PROSITE" id="PS50109">
    <property type="entry name" value="HIS_KIN"/>
    <property type="match status" value="1"/>
</dbReference>
<dbReference type="Gene3D" id="1.10.287.130">
    <property type="match status" value="1"/>
</dbReference>
<reference evidence="14" key="1">
    <citation type="submission" date="2018-02" db="EMBL/GenBank/DDBJ databases">
        <authorList>
            <person name="Cohen D.B."/>
            <person name="Kent A.D."/>
        </authorList>
    </citation>
    <scope>NUCLEOTIDE SEQUENCE [LARGE SCALE GENOMIC DNA]</scope>
    <source>
        <strain evidence="14">Peat soil MAG SbF1</strain>
    </source>
</reference>
<evidence type="ECO:0000259" key="13">
    <source>
        <dbReference type="PROSITE" id="PS50110"/>
    </source>
</evidence>
<dbReference type="EC" id="2.7.13.3" evidence="3"/>
<protein>
    <recommendedName>
        <fullName evidence="9">Circadian input-output histidine kinase CikA</fullName>
        <ecNumber evidence="3">2.7.13.3</ecNumber>
    </recommendedName>
    <alternativeName>
        <fullName evidence="4">Stage 0 sporulation protein A homolog</fullName>
    </alternativeName>
</protein>
<feature type="domain" description="Response regulatory" evidence="13">
    <location>
        <begin position="478"/>
        <end position="592"/>
    </location>
</feature>
<dbReference type="InterPro" id="IPR036890">
    <property type="entry name" value="HATPase_C_sf"/>
</dbReference>
<dbReference type="Pfam" id="PF02518">
    <property type="entry name" value="HATPase_c"/>
    <property type="match status" value="1"/>
</dbReference>
<evidence type="ECO:0000256" key="3">
    <source>
        <dbReference type="ARBA" id="ARBA00012438"/>
    </source>
</evidence>
<dbReference type="InterPro" id="IPR011006">
    <property type="entry name" value="CheY-like_superfamily"/>
</dbReference>
<accession>A0A2U3KUX7</accession>
<keyword evidence="5 10" id="KW-0597">Phosphoprotein</keyword>